<comment type="subcellular location">
    <subcellularLocation>
        <location evidence="1">Membrane</location>
        <topology evidence="1">Multi-pass membrane protein</topology>
    </subcellularLocation>
</comment>
<evidence type="ECO:0000256" key="2">
    <source>
        <dbReference type="ARBA" id="ARBA00022692"/>
    </source>
</evidence>
<sequence length="505" mass="58373">MADSSKCFMAKAPKNPPPLVQNGKVVLQAHHVGWIVSGLFAATATIVSFWLVNKHLQWYTNKHEQRYIIRILFMVPLYAIISFASYLFWNQSTPLLLLRDCYEATVLTAFFYLLLLYTSPDPDGQRAIYRKVGLSKENDQEARMRGEPPKKWVLPLGFLRSKPKDGLYFLQIMKWGVLQYCVIRPLTTLVAVILNYAGLYCESSWSPGWGYAYITVIVSISVSISMYCLVQAYVPIATLIAPHKPILKLFAIKAVVFLTFWQATFLSLLVTFGVVKDTEYMTAEDINIGISAILETVEMTIFAFLHIKAFSYKEYKPPMFARDGTLLTPPQRTPRLRSLGHAFDFRETFREIWHGYLYIFDRMRGRETDQGARRLAVREDLFGPRQTYREKPPSDKGSITVNIEKQVHVGNERQWIGAGDDYAYGLDYPRKERSAGLEEQIDDELEKRGMPRTEAWVEKQRLYAERGISRTRRRSWWREVYDQISRSSRDEGRDSEPASSRPTSR</sequence>
<feature type="compositionally biased region" description="Basic and acidic residues" evidence="5">
    <location>
        <begin position="484"/>
        <end position="496"/>
    </location>
</feature>
<feature type="transmembrane region" description="Helical" evidence="6">
    <location>
        <begin position="67"/>
        <end position="89"/>
    </location>
</feature>
<dbReference type="InterPro" id="IPR005178">
    <property type="entry name" value="Ostalpha/TMEM184C"/>
</dbReference>
<dbReference type="AlphaFoldDB" id="A0A0H2RLK3"/>
<dbReference type="FunCoup" id="A0A0H2RLK3">
    <property type="interactions" value="156"/>
</dbReference>
<keyword evidence="8" id="KW-1185">Reference proteome</keyword>
<proteinExistence type="predicted"/>
<feature type="transmembrane region" description="Helical" evidence="6">
    <location>
        <begin position="177"/>
        <end position="198"/>
    </location>
</feature>
<dbReference type="Pfam" id="PF03619">
    <property type="entry name" value="Solute_trans_a"/>
    <property type="match status" value="1"/>
</dbReference>
<accession>A0A0H2RLK3</accession>
<protein>
    <submittedName>
        <fullName evidence="7">DUF300-domain-containing protein</fullName>
    </submittedName>
</protein>
<dbReference type="SMART" id="SM01417">
    <property type="entry name" value="Solute_trans_a"/>
    <property type="match status" value="1"/>
</dbReference>
<feature type="region of interest" description="Disordered" evidence="5">
    <location>
        <begin position="484"/>
        <end position="505"/>
    </location>
</feature>
<feature type="transmembrane region" description="Helical" evidence="6">
    <location>
        <begin position="32"/>
        <end position="52"/>
    </location>
</feature>
<organism evidence="7 8">
    <name type="scientific">Schizopora paradoxa</name>
    <dbReference type="NCBI Taxonomy" id="27342"/>
    <lineage>
        <taxon>Eukaryota</taxon>
        <taxon>Fungi</taxon>
        <taxon>Dikarya</taxon>
        <taxon>Basidiomycota</taxon>
        <taxon>Agaricomycotina</taxon>
        <taxon>Agaricomycetes</taxon>
        <taxon>Hymenochaetales</taxon>
        <taxon>Schizoporaceae</taxon>
        <taxon>Schizopora</taxon>
    </lineage>
</organism>
<evidence type="ECO:0000256" key="1">
    <source>
        <dbReference type="ARBA" id="ARBA00004141"/>
    </source>
</evidence>
<keyword evidence="2 6" id="KW-0812">Transmembrane</keyword>
<feature type="transmembrane region" description="Helical" evidence="6">
    <location>
        <begin position="210"/>
        <end position="230"/>
    </location>
</feature>
<dbReference type="STRING" id="27342.A0A0H2RLK3"/>
<dbReference type="OrthoDB" id="5348404at2759"/>
<evidence type="ECO:0000256" key="6">
    <source>
        <dbReference type="SAM" id="Phobius"/>
    </source>
</evidence>
<name>A0A0H2RLK3_9AGAM</name>
<evidence type="ECO:0000256" key="5">
    <source>
        <dbReference type="SAM" id="MobiDB-lite"/>
    </source>
</evidence>
<dbReference type="InParanoid" id="A0A0H2RLK3"/>
<dbReference type="EMBL" id="KQ086029">
    <property type="protein sequence ID" value="KLO10338.1"/>
    <property type="molecule type" value="Genomic_DNA"/>
</dbReference>
<dbReference type="GO" id="GO:0016020">
    <property type="term" value="C:membrane"/>
    <property type="evidence" value="ECO:0007669"/>
    <property type="project" value="UniProtKB-SubCell"/>
</dbReference>
<dbReference type="PANTHER" id="PTHR23423">
    <property type="entry name" value="ORGANIC SOLUTE TRANSPORTER-RELATED"/>
    <property type="match status" value="1"/>
</dbReference>
<feature type="transmembrane region" description="Helical" evidence="6">
    <location>
        <begin position="250"/>
        <end position="274"/>
    </location>
</feature>
<evidence type="ECO:0000313" key="7">
    <source>
        <dbReference type="EMBL" id="KLO10338.1"/>
    </source>
</evidence>
<reference evidence="7 8" key="1">
    <citation type="submission" date="2015-04" db="EMBL/GenBank/DDBJ databases">
        <title>Complete genome sequence of Schizopora paradoxa KUC8140, a cosmopolitan wood degrader in East Asia.</title>
        <authorList>
            <consortium name="DOE Joint Genome Institute"/>
            <person name="Min B."/>
            <person name="Park H."/>
            <person name="Jang Y."/>
            <person name="Kim J.-J."/>
            <person name="Kim K.H."/>
            <person name="Pangilinan J."/>
            <person name="Lipzen A."/>
            <person name="Riley R."/>
            <person name="Grigoriev I.V."/>
            <person name="Spatafora J.W."/>
            <person name="Choi I.-G."/>
        </authorList>
    </citation>
    <scope>NUCLEOTIDE SEQUENCE [LARGE SCALE GENOMIC DNA]</scope>
    <source>
        <strain evidence="7 8">KUC8140</strain>
    </source>
</reference>
<feature type="transmembrane region" description="Helical" evidence="6">
    <location>
        <begin position="286"/>
        <end position="307"/>
    </location>
</feature>
<dbReference type="Proteomes" id="UP000053477">
    <property type="component" value="Unassembled WGS sequence"/>
</dbReference>
<feature type="non-terminal residue" evidence="7">
    <location>
        <position position="505"/>
    </location>
</feature>
<evidence type="ECO:0000256" key="3">
    <source>
        <dbReference type="ARBA" id="ARBA00022989"/>
    </source>
</evidence>
<keyword evidence="4 6" id="KW-0472">Membrane</keyword>
<keyword evidence="3 6" id="KW-1133">Transmembrane helix</keyword>
<evidence type="ECO:0000313" key="8">
    <source>
        <dbReference type="Proteomes" id="UP000053477"/>
    </source>
</evidence>
<evidence type="ECO:0000256" key="4">
    <source>
        <dbReference type="ARBA" id="ARBA00023136"/>
    </source>
</evidence>
<gene>
    <name evidence="7" type="ORF">SCHPADRAFT_856760</name>
</gene>